<dbReference type="GO" id="GO:0051015">
    <property type="term" value="F:actin filament binding"/>
    <property type="evidence" value="ECO:0007669"/>
    <property type="project" value="TreeGrafter"/>
</dbReference>
<evidence type="ECO:0000313" key="4">
    <source>
        <dbReference type="Proteomes" id="UP000825935"/>
    </source>
</evidence>
<gene>
    <name evidence="3" type="ORF">KP509_05G092200</name>
</gene>
<dbReference type="Proteomes" id="UP000825935">
    <property type="component" value="Chromosome 5"/>
</dbReference>
<dbReference type="GO" id="GO:0051016">
    <property type="term" value="P:barbed-end actin filament capping"/>
    <property type="evidence" value="ECO:0007669"/>
    <property type="project" value="UniProtKB-UniRule"/>
</dbReference>
<dbReference type="InterPro" id="IPR001698">
    <property type="entry name" value="CAPZB"/>
</dbReference>
<comment type="similarity">
    <text evidence="2">Belongs to the F-actin-capping protein beta subunit family.</text>
</comment>
<accession>A0A8T2UNW8</accession>
<keyword evidence="2" id="KW-0206">Cytoskeleton</keyword>
<comment type="subcellular location">
    <subcellularLocation>
        <location evidence="2">Cytoplasm</location>
        <location evidence="2">Cytoskeleton</location>
    </subcellularLocation>
</comment>
<dbReference type="PRINTS" id="PR00192">
    <property type="entry name" value="FACTINCAPB"/>
</dbReference>
<dbReference type="GO" id="GO:0030036">
    <property type="term" value="P:actin cytoskeleton organization"/>
    <property type="evidence" value="ECO:0007669"/>
    <property type="project" value="InterPro"/>
</dbReference>
<dbReference type="OMA" id="VECDKEF"/>
<sequence>MEAALGLMRRMPLSLSRTALSSLLLLLPDHSSELLSLVDQPLEVLWDEGCGKQFLLCDYNRDGDSHMWHC</sequence>
<evidence type="ECO:0000256" key="1">
    <source>
        <dbReference type="ARBA" id="ARBA00022467"/>
    </source>
</evidence>
<reference evidence="3" key="1">
    <citation type="submission" date="2021-08" db="EMBL/GenBank/DDBJ databases">
        <title>WGS assembly of Ceratopteris richardii.</title>
        <authorList>
            <person name="Marchant D.B."/>
            <person name="Chen G."/>
            <person name="Jenkins J."/>
            <person name="Shu S."/>
            <person name="Leebens-Mack J."/>
            <person name="Grimwood J."/>
            <person name="Schmutz J."/>
            <person name="Soltis P."/>
            <person name="Soltis D."/>
            <person name="Chen Z.-H."/>
        </authorList>
    </citation>
    <scope>NUCLEOTIDE SEQUENCE</scope>
    <source>
        <strain evidence="3">Whitten #5841</strain>
        <tissue evidence="3">Leaf</tissue>
    </source>
</reference>
<dbReference type="InterPro" id="IPR019771">
    <property type="entry name" value="F-actin_capping_bsu_CS"/>
</dbReference>
<keyword evidence="1 2" id="KW-0117">Actin capping</keyword>
<evidence type="ECO:0000313" key="3">
    <source>
        <dbReference type="EMBL" id="KAH7437851.1"/>
    </source>
</evidence>
<dbReference type="InterPro" id="IPR037282">
    <property type="entry name" value="CapZ_alpha/beta"/>
</dbReference>
<evidence type="ECO:0000256" key="2">
    <source>
        <dbReference type="RuleBase" id="RU365078"/>
    </source>
</evidence>
<comment type="caution">
    <text evidence="3">The sequence shown here is derived from an EMBL/GenBank/DDBJ whole genome shotgun (WGS) entry which is preliminary data.</text>
</comment>
<comment type="function">
    <text evidence="2">F-actin-capping proteins bind in a Ca(2+)-independent manner to the fast growing ends of actin filaments (barbed end) thereby blocking the exchange of subunits at these ends. Unlike other capping proteins (such as gelsolin and severin), these proteins do not sever actin filaments.</text>
</comment>
<dbReference type="AlphaFoldDB" id="A0A8T2UNW8"/>
<dbReference type="PANTHER" id="PTHR10619">
    <property type="entry name" value="F-ACTIN-CAPPING PROTEIN SUBUNIT BETA"/>
    <property type="match status" value="1"/>
</dbReference>
<proteinExistence type="inferred from homology"/>
<dbReference type="InterPro" id="IPR043175">
    <property type="entry name" value="CAPZB_N"/>
</dbReference>
<organism evidence="3 4">
    <name type="scientific">Ceratopteris richardii</name>
    <name type="common">Triangle waterfern</name>
    <dbReference type="NCBI Taxonomy" id="49495"/>
    <lineage>
        <taxon>Eukaryota</taxon>
        <taxon>Viridiplantae</taxon>
        <taxon>Streptophyta</taxon>
        <taxon>Embryophyta</taxon>
        <taxon>Tracheophyta</taxon>
        <taxon>Polypodiopsida</taxon>
        <taxon>Polypodiidae</taxon>
        <taxon>Polypodiales</taxon>
        <taxon>Pteridineae</taxon>
        <taxon>Pteridaceae</taxon>
        <taxon>Parkerioideae</taxon>
        <taxon>Ceratopteris</taxon>
    </lineage>
</organism>
<dbReference type="GO" id="GO:0000902">
    <property type="term" value="P:cell morphogenesis"/>
    <property type="evidence" value="ECO:0007669"/>
    <property type="project" value="TreeGrafter"/>
</dbReference>
<dbReference type="GO" id="GO:0005737">
    <property type="term" value="C:cytoplasm"/>
    <property type="evidence" value="ECO:0007669"/>
    <property type="project" value="InterPro"/>
</dbReference>
<comment type="subunit">
    <text evidence="2">Heterodimer of an alpha and a beta subunit.</text>
</comment>
<protein>
    <recommendedName>
        <fullName evidence="2">F-actin-capping protein subunit beta</fullName>
    </recommendedName>
</protein>
<dbReference type="PANTHER" id="PTHR10619:SF0">
    <property type="entry name" value="F-ACTIN-CAPPING PROTEIN SUBUNIT BETA ISOFORMS 1 AND 2"/>
    <property type="match status" value="1"/>
</dbReference>
<keyword evidence="2" id="KW-0963">Cytoplasm</keyword>
<dbReference type="PROSITE" id="PS00231">
    <property type="entry name" value="F_ACTIN_CAPPING_BETA"/>
    <property type="match status" value="1"/>
</dbReference>
<dbReference type="OrthoDB" id="9979678at2759"/>
<name>A0A8T2UNW8_CERRI</name>
<dbReference type="Gene3D" id="1.20.58.570">
    <property type="match status" value="1"/>
</dbReference>
<keyword evidence="2" id="KW-0009">Actin-binding</keyword>
<dbReference type="EMBL" id="CM035410">
    <property type="protein sequence ID" value="KAH7437851.1"/>
    <property type="molecule type" value="Genomic_DNA"/>
</dbReference>
<dbReference type="SUPFAM" id="SSF90096">
    <property type="entry name" value="Subunits of heterodimeric actin filament capping protein Capz"/>
    <property type="match status" value="1"/>
</dbReference>
<dbReference type="GO" id="GO:0008290">
    <property type="term" value="C:F-actin capping protein complex"/>
    <property type="evidence" value="ECO:0007669"/>
    <property type="project" value="UniProtKB-UniRule"/>
</dbReference>
<dbReference type="Pfam" id="PF01115">
    <property type="entry name" value="F_actin_cap_B"/>
    <property type="match status" value="1"/>
</dbReference>
<keyword evidence="4" id="KW-1185">Reference proteome</keyword>